<evidence type="ECO:0000256" key="5">
    <source>
        <dbReference type="ARBA" id="ARBA00023242"/>
    </source>
</evidence>
<dbReference type="AlphaFoldDB" id="A0A9W9V4S6"/>
<proteinExistence type="predicted"/>
<dbReference type="InterPro" id="IPR050987">
    <property type="entry name" value="AtrR-like"/>
</dbReference>
<evidence type="ECO:0000256" key="1">
    <source>
        <dbReference type="ARBA" id="ARBA00004123"/>
    </source>
</evidence>
<keyword evidence="5" id="KW-0539">Nucleus</keyword>
<dbReference type="GO" id="GO:0003677">
    <property type="term" value="F:DNA binding"/>
    <property type="evidence" value="ECO:0007669"/>
    <property type="project" value="UniProtKB-KW"/>
</dbReference>
<evidence type="ECO:0000313" key="9">
    <source>
        <dbReference type="Proteomes" id="UP001148299"/>
    </source>
</evidence>
<dbReference type="InterPro" id="IPR007219">
    <property type="entry name" value="XnlR_reg_dom"/>
</dbReference>
<dbReference type="Pfam" id="PF04082">
    <property type="entry name" value="Fungal_trans"/>
    <property type="match status" value="1"/>
</dbReference>
<dbReference type="CDD" id="cd12148">
    <property type="entry name" value="fungal_TF_MHR"/>
    <property type="match status" value="1"/>
</dbReference>
<keyword evidence="9" id="KW-1185">Reference proteome</keyword>
<dbReference type="SMART" id="SM00906">
    <property type="entry name" value="Fungal_trans"/>
    <property type="match status" value="1"/>
</dbReference>
<dbReference type="GO" id="GO:0005634">
    <property type="term" value="C:nucleus"/>
    <property type="evidence" value="ECO:0007669"/>
    <property type="project" value="UniProtKB-SubCell"/>
</dbReference>
<keyword evidence="2" id="KW-0805">Transcription regulation</keyword>
<comment type="subcellular location">
    <subcellularLocation>
        <location evidence="1">Nucleus</location>
    </subcellularLocation>
</comment>
<evidence type="ECO:0000259" key="7">
    <source>
        <dbReference type="SMART" id="SM00906"/>
    </source>
</evidence>
<comment type="caution">
    <text evidence="8">The sequence shown here is derived from an EMBL/GenBank/DDBJ whole genome shotgun (WGS) entry which is preliminary data.</text>
</comment>
<dbReference type="Proteomes" id="UP001148299">
    <property type="component" value="Unassembled WGS sequence"/>
</dbReference>
<feature type="compositionally biased region" description="Polar residues" evidence="6">
    <location>
        <begin position="17"/>
        <end position="27"/>
    </location>
</feature>
<dbReference type="GO" id="GO:0006351">
    <property type="term" value="P:DNA-templated transcription"/>
    <property type="evidence" value="ECO:0007669"/>
    <property type="project" value="InterPro"/>
</dbReference>
<evidence type="ECO:0000313" key="8">
    <source>
        <dbReference type="EMBL" id="KAJ5366266.1"/>
    </source>
</evidence>
<evidence type="ECO:0000256" key="3">
    <source>
        <dbReference type="ARBA" id="ARBA00023125"/>
    </source>
</evidence>
<evidence type="ECO:0000256" key="2">
    <source>
        <dbReference type="ARBA" id="ARBA00023015"/>
    </source>
</evidence>
<accession>A0A9W9V4S6</accession>
<dbReference type="GO" id="GO:0008270">
    <property type="term" value="F:zinc ion binding"/>
    <property type="evidence" value="ECO:0007669"/>
    <property type="project" value="InterPro"/>
</dbReference>
<gene>
    <name evidence="8" type="ORF">N7541_000207</name>
</gene>
<sequence length="615" mass="68989">LACTFDRERPRKKPRDSVNQTEVQSLSERIKQLEGAIAQASPGRKVTDQAFASTEEPGTASPCGRREPIPTTEGAINQVVLNPTRNPSESFARRPRTETLLHVNQLGPNWFFNGMPISSEAGRQWISTKTDQPVSRVEFCVLIRKNTVLPYLGSSPCDILELPDEVATRGILELYFKSSFRVAFPVLDEFLMEDTVRGAYSSTAAGDSYSTPQISAKACTLAAISLASGLNLSRQTSNPMETDACASRAHCLLAELSGDISLTSLQTIILLQLQTMFNGHWQKASTFNSMACSMLCSLGGHIQQERKSPGIQNPRKERETRHIRMLFWVSYMLDKDIALRTGNPPQLTDTYCDLSLPEDYMQHYDYLSARQELQKPDEQMFEHLTPHLPGDPRLSCLKEKVCRNLFSAQALKNDNNELLFNIRQLDDEIEHWRLSIPTQFRPALFVSQSSPVNTLSGESPRFSRLISLQLEYHHLMTVIHTTVRKCIPDAGDGYRDQHHVVHSSFDISLEASRSTLWCIKLLCAKATEGKIRCRFIVSYLTTAAMSLFLNIVIHPLDPQAQLDLEALMSVSNAVRKTISSDSTEDEKCRLSEASDFVMRLVWLGTSAVTKGARRT</sequence>
<feature type="domain" description="Xylanolytic transcriptional activator regulatory" evidence="7">
    <location>
        <begin position="284"/>
        <end position="363"/>
    </location>
</feature>
<name>A0A9W9V4S6_PENBR</name>
<protein>
    <recommendedName>
        <fullName evidence="7">Xylanolytic transcriptional activator regulatory domain-containing protein</fullName>
    </recommendedName>
</protein>
<evidence type="ECO:0000256" key="4">
    <source>
        <dbReference type="ARBA" id="ARBA00023163"/>
    </source>
</evidence>
<keyword evidence="4" id="KW-0804">Transcription</keyword>
<keyword evidence="3" id="KW-0238">DNA-binding</keyword>
<organism evidence="8 9">
    <name type="scientific">Penicillium brevicompactum</name>
    <dbReference type="NCBI Taxonomy" id="5074"/>
    <lineage>
        <taxon>Eukaryota</taxon>
        <taxon>Fungi</taxon>
        <taxon>Dikarya</taxon>
        <taxon>Ascomycota</taxon>
        <taxon>Pezizomycotina</taxon>
        <taxon>Eurotiomycetes</taxon>
        <taxon>Eurotiomycetidae</taxon>
        <taxon>Eurotiales</taxon>
        <taxon>Aspergillaceae</taxon>
        <taxon>Penicillium</taxon>
    </lineage>
</organism>
<reference evidence="8" key="2">
    <citation type="journal article" date="2023" name="IMA Fungus">
        <title>Comparative genomic study of the Penicillium genus elucidates a diverse pangenome and 15 lateral gene transfer events.</title>
        <authorList>
            <person name="Petersen C."/>
            <person name="Sorensen T."/>
            <person name="Nielsen M.R."/>
            <person name="Sondergaard T.E."/>
            <person name="Sorensen J.L."/>
            <person name="Fitzpatrick D.A."/>
            <person name="Frisvad J.C."/>
            <person name="Nielsen K.L."/>
        </authorList>
    </citation>
    <scope>NUCLEOTIDE SEQUENCE</scope>
    <source>
        <strain evidence="8">IBT 35675</strain>
    </source>
</reference>
<dbReference type="EMBL" id="JAPZBR010000001">
    <property type="protein sequence ID" value="KAJ5366266.1"/>
    <property type="molecule type" value="Genomic_DNA"/>
</dbReference>
<feature type="region of interest" description="Disordered" evidence="6">
    <location>
        <begin position="1"/>
        <end position="73"/>
    </location>
</feature>
<dbReference type="GO" id="GO:0003700">
    <property type="term" value="F:DNA-binding transcription factor activity"/>
    <property type="evidence" value="ECO:0007669"/>
    <property type="project" value="InterPro"/>
</dbReference>
<dbReference type="PANTHER" id="PTHR46910:SF37">
    <property type="entry name" value="ZN(II)2CYS6 TRANSCRIPTION FACTOR (EUROFUNG)"/>
    <property type="match status" value="1"/>
</dbReference>
<feature type="non-terminal residue" evidence="8">
    <location>
        <position position="1"/>
    </location>
</feature>
<evidence type="ECO:0000256" key="6">
    <source>
        <dbReference type="SAM" id="MobiDB-lite"/>
    </source>
</evidence>
<dbReference type="PANTHER" id="PTHR46910">
    <property type="entry name" value="TRANSCRIPTION FACTOR PDR1"/>
    <property type="match status" value="1"/>
</dbReference>
<reference evidence="8" key="1">
    <citation type="submission" date="2022-12" db="EMBL/GenBank/DDBJ databases">
        <authorList>
            <person name="Petersen C."/>
        </authorList>
    </citation>
    <scope>NUCLEOTIDE SEQUENCE</scope>
    <source>
        <strain evidence="8">IBT 35675</strain>
    </source>
</reference>